<name>A0A0D3BF76_BRAOL</name>
<organism evidence="3 4">
    <name type="scientific">Brassica oleracea var. oleracea</name>
    <dbReference type="NCBI Taxonomy" id="109376"/>
    <lineage>
        <taxon>Eukaryota</taxon>
        <taxon>Viridiplantae</taxon>
        <taxon>Streptophyta</taxon>
        <taxon>Embryophyta</taxon>
        <taxon>Tracheophyta</taxon>
        <taxon>Spermatophyta</taxon>
        <taxon>Magnoliopsida</taxon>
        <taxon>eudicotyledons</taxon>
        <taxon>Gunneridae</taxon>
        <taxon>Pentapetalae</taxon>
        <taxon>rosids</taxon>
        <taxon>malvids</taxon>
        <taxon>Brassicales</taxon>
        <taxon>Brassicaceae</taxon>
        <taxon>Brassiceae</taxon>
        <taxon>Brassica</taxon>
    </lineage>
</organism>
<feature type="domain" description="Transposase MuDR plant" evidence="2">
    <location>
        <begin position="144"/>
        <end position="201"/>
    </location>
</feature>
<dbReference type="EnsemblPlants" id="Bo3g101660.1">
    <property type="protein sequence ID" value="Bo3g101660.1"/>
    <property type="gene ID" value="Bo3g101660"/>
</dbReference>
<proteinExistence type="predicted"/>
<dbReference type="AlphaFoldDB" id="A0A0D3BF76"/>
<sequence>MTKTLCVRLHAGGYWTADGSYNGGETRCCRIDFENPSLKMLSHMLSSGGFPENMSKLSYFPYGVVDQNRKDICSDIDVAEMLSFSSDLESMNLYVVRADDPYLDDVLIGGDEEEEEPERDGEWADFYRDDYVDSDDYDDDGGEIEFYVGQSFVSKSKCREAIEKYAIGEKVNIHFQRSEKKKIAVECVAENCEWRLYASINSRSDNMVKCSKCGQAGRNKRTCIKEPINPPNPAKQPSEFPSVHANVVVTCGNCRQTGHNKRKCKLPPVPKPPPLPPGRPSKKPKVVGALNKTTDALGQTVDARD</sequence>
<reference evidence="3" key="2">
    <citation type="submission" date="2015-03" db="UniProtKB">
        <authorList>
            <consortium name="EnsemblPlants"/>
        </authorList>
    </citation>
    <scope>IDENTIFICATION</scope>
</reference>
<dbReference type="HOGENOM" id="CLU_934907_0_0_1"/>
<reference evidence="3 4" key="1">
    <citation type="journal article" date="2014" name="Genome Biol.">
        <title>Transcriptome and methylome profiling reveals relics of genome dominance in the mesopolyploid Brassica oleracea.</title>
        <authorList>
            <person name="Parkin I.A."/>
            <person name="Koh C."/>
            <person name="Tang H."/>
            <person name="Robinson S.J."/>
            <person name="Kagale S."/>
            <person name="Clarke W.E."/>
            <person name="Town C.D."/>
            <person name="Nixon J."/>
            <person name="Krishnakumar V."/>
            <person name="Bidwell S.L."/>
            <person name="Denoeud F."/>
            <person name="Belcram H."/>
            <person name="Links M.G."/>
            <person name="Just J."/>
            <person name="Clarke C."/>
            <person name="Bender T."/>
            <person name="Huebert T."/>
            <person name="Mason A.S."/>
            <person name="Pires J.C."/>
            <person name="Barker G."/>
            <person name="Moore J."/>
            <person name="Walley P.G."/>
            <person name="Manoli S."/>
            <person name="Batley J."/>
            <person name="Edwards D."/>
            <person name="Nelson M.N."/>
            <person name="Wang X."/>
            <person name="Paterson A.H."/>
            <person name="King G."/>
            <person name="Bancroft I."/>
            <person name="Chalhoub B."/>
            <person name="Sharpe A.G."/>
        </authorList>
    </citation>
    <scope>NUCLEOTIDE SEQUENCE</scope>
    <source>
        <strain evidence="3 4">cv. TO1000</strain>
    </source>
</reference>
<evidence type="ECO:0000259" key="2">
    <source>
        <dbReference type="Pfam" id="PF03108"/>
    </source>
</evidence>
<dbReference type="Pfam" id="PF03108">
    <property type="entry name" value="DBD_Tnp_Mut"/>
    <property type="match status" value="1"/>
</dbReference>
<evidence type="ECO:0000256" key="1">
    <source>
        <dbReference type="SAM" id="MobiDB-lite"/>
    </source>
</evidence>
<protein>
    <recommendedName>
        <fullName evidence="2">Transposase MuDR plant domain-containing protein</fullName>
    </recommendedName>
</protein>
<accession>A0A0D3BF76</accession>
<evidence type="ECO:0000313" key="3">
    <source>
        <dbReference type="EnsemblPlants" id="Bo3g101660.1"/>
    </source>
</evidence>
<feature type="compositionally biased region" description="Pro residues" evidence="1">
    <location>
        <begin position="267"/>
        <end position="279"/>
    </location>
</feature>
<keyword evidence="4" id="KW-1185">Reference proteome</keyword>
<dbReference type="Proteomes" id="UP000032141">
    <property type="component" value="Chromosome C3"/>
</dbReference>
<dbReference type="Gene3D" id="4.10.60.10">
    <property type="entry name" value="Zinc finger, CCHC-type"/>
    <property type="match status" value="1"/>
</dbReference>
<dbReference type="InterPro" id="IPR004332">
    <property type="entry name" value="Transposase_MuDR"/>
</dbReference>
<feature type="region of interest" description="Disordered" evidence="1">
    <location>
        <begin position="257"/>
        <end position="305"/>
    </location>
</feature>
<dbReference type="Gramene" id="Bo3g101660.1">
    <property type="protein sequence ID" value="Bo3g101660.1"/>
    <property type="gene ID" value="Bo3g101660"/>
</dbReference>
<evidence type="ECO:0000313" key="4">
    <source>
        <dbReference type="Proteomes" id="UP000032141"/>
    </source>
</evidence>